<feature type="transmembrane region" description="Helical" evidence="18">
    <location>
        <begin position="337"/>
        <end position="357"/>
    </location>
</feature>
<comment type="similarity">
    <text evidence="3 18">Belongs to the cation transport ATPase (P-type) (TC 3.A.3) family. Type IB subfamily.</text>
</comment>
<accession>A0A1P8KL26</accession>
<dbReference type="FunFam" id="2.70.150.10:FF:000002">
    <property type="entry name" value="Copper-transporting ATPase 1, putative"/>
    <property type="match status" value="1"/>
</dbReference>
<evidence type="ECO:0000256" key="10">
    <source>
        <dbReference type="ARBA" id="ARBA00022967"/>
    </source>
</evidence>
<feature type="transmembrane region" description="Helical" evidence="18">
    <location>
        <begin position="116"/>
        <end position="139"/>
    </location>
</feature>
<evidence type="ECO:0000256" key="3">
    <source>
        <dbReference type="ARBA" id="ARBA00006024"/>
    </source>
</evidence>
<dbReference type="Gene3D" id="2.70.150.10">
    <property type="entry name" value="Calcium-transporting ATPase, cytoplasmic transduction domain A"/>
    <property type="match status" value="1"/>
</dbReference>
<evidence type="ECO:0000256" key="9">
    <source>
        <dbReference type="ARBA" id="ARBA00022840"/>
    </source>
</evidence>
<dbReference type="PROSITE" id="PS00154">
    <property type="entry name" value="ATPASE_E1_E2"/>
    <property type="match status" value="1"/>
</dbReference>
<dbReference type="InterPro" id="IPR023299">
    <property type="entry name" value="ATPase_P-typ_cyto_dom_N"/>
</dbReference>
<feature type="transmembrane region" description="Helical" evidence="18">
    <location>
        <begin position="701"/>
        <end position="719"/>
    </location>
</feature>
<dbReference type="NCBIfam" id="TIGR01494">
    <property type="entry name" value="ATPase_P-type"/>
    <property type="match status" value="1"/>
</dbReference>
<dbReference type="PANTHER" id="PTHR43520">
    <property type="entry name" value="ATP7, ISOFORM B"/>
    <property type="match status" value="1"/>
</dbReference>
<dbReference type="InterPro" id="IPR018303">
    <property type="entry name" value="ATPase_P-typ_P_site"/>
</dbReference>
<evidence type="ECO:0000256" key="4">
    <source>
        <dbReference type="ARBA" id="ARBA00022448"/>
    </source>
</evidence>
<keyword evidence="4" id="KW-0813">Transport</keyword>
<keyword evidence="21" id="KW-1185">Reference proteome</keyword>
<keyword evidence="7 18" id="KW-0479">Metal-binding</keyword>
<evidence type="ECO:0000256" key="8">
    <source>
        <dbReference type="ARBA" id="ARBA00022741"/>
    </source>
</evidence>
<dbReference type="GO" id="GO:0055070">
    <property type="term" value="P:copper ion homeostasis"/>
    <property type="evidence" value="ECO:0007669"/>
    <property type="project" value="TreeGrafter"/>
</dbReference>
<keyword evidence="10" id="KW-1278">Translocase</keyword>
<dbReference type="SFLD" id="SFLDG00002">
    <property type="entry name" value="C1.7:_P-type_atpase_like"/>
    <property type="match status" value="1"/>
</dbReference>
<dbReference type="EC" id="7.2.2.9" evidence="15"/>
<organism evidence="20 21">
    <name type="scientific">Poseidonibacter parvus</name>
    <dbReference type="NCBI Taxonomy" id="1850254"/>
    <lineage>
        <taxon>Bacteria</taxon>
        <taxon>Pseudomonadati</taxon>
        <taxon>Campylobacterota</taxon>
        <taxon>Epsilonproteobacteria</taxon>
        <taxon>Campylobacterales</taxon>
        <taxon>Arcobacteraceae</taxon>
        <taxon>Poseidonibacter</taxon>
    </lineage>
</organism>
<dbReference type="Pfam" id="PF00122">
    <property type="entry name" value="E1-E2_ATPase"/>
    <property type="match status" value="1"/>
</dbReference>
<feature type="transmembrane region" description="Helical" evidence="18">
    <location>
        <begin position="363"/>
        <end position="388"/>
    </location>
</feature>
<evidence type="ECO:0000256" key="5">
    <source>
        <dbReference type="ARBA" id="ARBA00022553"/>
    </source>
</evidence>
<dbReference type="InterPro" id="IPR027256">
    <property type="entry name" value="P-typ_ATPase_IB"/>
</dbReference>
<dbReference type="Gene3D" id="3.40.50.1000">
    <property type="entry name" value="HAD superfamily/HAD-like"/>
    <property type="match status" value="1"/>
</dbReference>
<feature type="transmembrane region" description="Helical" evidence="18">
    <location>
        <begin position="151"/>
        <end position="174"/>
    </location>
</feature>
<dbReference type="SUPFAM" id="SSF81653">
    <property type="entry name" value="Calcium ATPase, transduction domain A"/>
    <property type="match status" value="1"/>
</dbReference>
<dbReference type="PROSITE" id="PS01047">
    <property type="entry name" value="HMA_1"/>
    <property type="match status" value="1"/>
</dbReference>
<dbReference type="AlphaFoldDB" id="A0A1P8KL26"/>
<name>A0A1P8KL26_9BACT</name>
<dbReference type="SUPFAM" id="SSF56784">
    <property type="entry name" value="HAD-like"/>
    <property type="match status" value="1"/>
</dbReference>
<dbReference type="CDD" id="cd00371">
    <property type="entry name" value="HMA"/>
    <property type="match status" value="1"/>
</dbReference>
<dbReference type="InterPro" id="IPR008250">
    <property type="entry name" value="ATPase_P-typ_transduc_dom_A_sf"/>
</dbReference>
<dbReference type="Pfam" id="PF00702">
    <property type="entry name" value="Hydrolase"/>
    <property type="match status" value="1"/>
</dbReference>
<evidence type="ECO:0000259" key="19">
    <source>
        <dbReference type="PROSITE" id="PS50846"/>
    </source>
</evidence>
<evidence type="ECO:0000256" key="6">
    <source>
        <dbReference type="ARBA" id="ARBA00022692"/>
    </source>
</evidence>
<evidence type="ECO:0000256" key="2">
    <source>
        <dbReference type="ARBA" id="ARBA00004236"/>
    </source>
</evidence>
<dbReference type="FunFam" id="3.30.70.100:FF:000001">
    <property type="entry name" value="ATPase copper transporting beta"/>
    <property type="match status" value="1"/>
</dbReference>
<dbReference type="Gene3D" id="3.30.70.100">
    <property type="match status" value="1"/>
</dbReference>
<dbReference type="NCBIfam" id="TIGR01511">
    <property type="entry name" value="ATPase-IB1_Cu"/>
    <property type="match status" value="1"/>
</dbReference>
<evidence type="ECO:0000313" key="20">
    <source>
        <dbReference type="EMBL" id="APW65249.1"/>
    </source>
</evidence>
<dbReference type="GO" id="GO:0005524">
    <property type="term" value="F:ATP binding"/>
    <property type="evidence" value="ECO:0007669"/>
    <property type="project" value="UniProtKB-UniRule"/>
</dbReference>
<keyword evidence="18" id="KW-1003">Cell membrane</keyword>
<dbReference type="PANTHER" id="PTHR43520:SF8">
    <property type="entry name" value="P-TYPE CU(+) TRANSPORTER"/>
    <property type="match status" value="1"/>
</dbReference>
<dbReference type="GO" id="GO:0005886">
    <property type="term" value="C:plasma membrane"/>
    <property type="evidence" value="ECO:0007669"/>
    <property type="project" value="UniProtKB-SubCell"/>
</dbReference>
<keyword evidence="8 18" id="KW-0547">Nucleotide-binding</keyword>
<dbReference type="GO" id="GO:0016887">
    <property type="term" value="F:ATP hydrolysis activity"/>
    <property type="evidence" value="ECO:0007669"/>
    <property type="project" value="InterPro"/>
</dbReference>
<keyword evidence="5" id="KW-0597">Phosphoprotein</keyword>
<dbReference type="InterPro" id="IPR023214">
    <property type="entry name" value="HAD_sf"/>
</dbReference>
<dbReference type="SFLD" id="SFLDS00003">
    <property type="entry name" value="Haloacid_Dehalogenase"/>
    <property type="match status" value="1"/>
</dbReference>
<dbReference type="InterPro" id="IPR044492">
    <property type="entry name" value="P_typ_ATPase_HD_dom"/>
</dbReference>
<evidence type="ECO:0000313" key="21">
    <source>
        <dbReference type="Proteomes" id="UP000186074"/>
    </source>
</evidence>
<dbReference type="InterPro" id="IPR017969">
    <property type="entry name" value="Heavy-metal-associated_CS"/>
</dbReference>
<dbReference type="Pfam" id="PF00403">
    <property type="entry name" value="HMA"/>
    <property type="match status" value="1"/>
</dbReference>
<dbReference type="Gene3D" id="3.40.1110.10">
    <property type="entry name" value="Calcium-transporting ATPase, cytoplasmic domain N"/>
    <property type="match status" value="1"/>
</dbReference>
<feature type="transmembrane region" description="Helical" evidence="18">
    <location>
        <begin position="90"/>
        <end position="110"/>
    </location>
</feature>
<evidence type="ECO:0000256" key="13">
    <source>
        <dbReference type="ARBA" id="ARBA00023136"/>
    </source>
</evidence>
<comment type="subcellular location">
    <subcellularLocation>
        <location evidence="2 18">Cell membrane</location>
    </subcellularLocation>
    <subcellularLocation>
        <location evidence="1">Endomembrane system</location>
        <topology evidence="1">Multi-pass membrane protein</topology>
    </subcellularLocation>
</comment>
<gene>
    <name evidence="20" type="ORF">LPB137_05015</name>
</gene>
<dbReference type="InterPro" id="IPR006121">
    <property type="entry name" value="HMA_dom"/>
</dbReference>
<evidence type="ECO:0000256" key="1">
    <source>
        <dbReference type="ARBA" id="ARBA00004127"/>
    </source>
</evidence>
<evidence type="ECO:0000256" key="16">
    <source>
        <dbReference type="ARBA" id="ARBA00040690"/>
    </source>
</evidence>
<proteinExistence type="inferred from homology"/>
<evidence type="ECO:0000256" key="14">
    <source>
        <dbReference type="ARBA" id="ARBA00037143"/>
    </source>
</evidence>
<dbReference type="Proteomes" id="UP000186074">
    <property type="component" value="Chromosome"/>
</dbReference>
<dbReference type="SUPFAM" id="SSF55008">
    <property type="entry name" value="HMA, heavy metal-associated domain"/>
    <property type="match status" value="1"/>
</dbReference>
<evidence type="ECO:0000256" key="7">
    <source>
        <dbReference type="ARBA" id="ARBA00022723"/>
    </source>
</evidence>
<keyword evidence="13 18" id="KW-0472">Membrane</keyword>
<reference evidence="20 21" key="1">
    <citation type="submission" date="2017-01" db="EMBL/GenBank/DDBJ databases">
        <title>Genome sequencing of Arcobacter sp. LPB0137.</title>
        <authorList>
            <person name="Lee G.-W."/>
            <person name="Yi H."/>
        </authorList>
    </citation>
    <scope>NUCLEOTIDE SEQUENCE [LARGE SCALE GENOMIC DNA]</scope>
    <source>
        <strain evidence="20 21">LPB0137</strain>
    </source>
</reference>
<dbReference type="EMBL" id="CP019070">
    <property type="protein sequence ID" value="APW65249.1"/>
    <property type="molecule type" value="Genomic_DNA"/>
</dbReference>
<evidence type="ECO:0000256" key="11">
    <source>
        <dbReference type="ARBA" id="ARBA00022989"/>
    </source>
</evidence>
<comment type="catalytic activity">
    <reaction evidence="17">
        <text>Cu(2+)(in) + ATP + H2O = Cu(2+)(out) + ADP + phosphate + H(+)</text>
        <dbReference type="Rhea" id="RHEA:10376"/>
        <dbReference type="ChEBI" id="CHEBI:15377"/>
        <dbReference type="ChEBI" id="CHEBI:15378"/>
        <dbReference type="ChEBI" id="CHEBI:29036"/>
        <dbReference type="ChEBI" id="CHEBI:30616"/>
        <dbReference type="ChEBI" id="CHEBI:43474"/>
        <dbReference type="ChEBI" id="CHEBI:456216"/>
        <dbReference type="EC" id="7.2.2.9"/>
    </reaction>
</comment>
<dbReference type="GO" id="GO:0005507">
    <property type="term" value="F:copper ion binding"/>
    <property type="evidence" value="ECO:0007669"/>
    <property type="project" value="TreeGrafter"/>
</dbReference>
<feature type="domain" description="HMA" evidence="19">
    <location>
        <begin position="4"/>
        <end position="70"/>
    </location>
</feature>
<dbReference type="PROSITE" id="PS01229">
    <property type="entry name" value="COF_2"/>
    <property type="match status" value="1"/>
</dbReference>
<dbReference type="InterPro" id="IPR036163">
    <property type="entry name" value="HMA_dom_sf"/>
</dbReference>
<dbReference type="InterPro" id="IPR001757">
    <property type="entry name" value="P_typ_ATPase"/>
</dbReference>
<dbReference type="SFLD" id="SFLDF00027">
    <property type="entry name" value="p-type_atpase"/>
    <property type="match status" value="1"/>
</dbReference>
<evidence type="ECO:0000256" key="15">
    <source>
        <dbReference type="ARBA" id="ARBA00038904"/>
    </source>
</evidence>
<dbReference type="PRINTS" id="PR00943">
    <property type="entry name" value="CUATPASE"/>
</dbReference>
<dbReference type="InterPro" id="IPR036412">
    <property type="entry name" value="HAD-like_sf"/>
</dbReference>
<evidence type="ECO:0000256" key="18">
    <source>
        <dbReference type="RuleBase" id="RU362081"/>
    </source>
</evidence>
<dbReference type="STRING" id="1850254.LPB137_05015"/>
<evidence type="ECO:0000256" key="12">
    <source>
        <dbReference type="ARBA" id="ARBA00023065"/>
    </source>
</evidence>
<dbReference type="RefSeq" id="WP_076085226.1">
    <property type="nucleotide sequence ID" value="NZ_CP019070.1"/>
</dbReference>
<comment type="function">
    <text evidence="14">Probably involved in copper export.</text>
</comment>
<dbReference type="InterPro" id="IPR059000">
    <property type="entry name" value="ATPase_P-type_domA"/>
</dbReference>
<dbReference type="GO" id="GO:0012505">
    <property type="term" value="C:endomembrane system"/>
    <property type="evidence" value="ECO:0007669"/>
    <property type="project" value="UniProtKB-SubCell"/>
</dbReference>
<dbReference type="KEGG" id="alp:LPB137_05015"/>
<protein>
    <recommendedName>
        <fullName evidence="16">Copper-transporting ATPase</fullName>
        <ecNumber evidence="15">7.2.2.9</ecNumber>
    </recommendedName>
</protein>
<keyword evidence="6 18" id="KW-0812">Transmembrane</keyword>
<dbReference type="CDD" id="cd02094">
    <property type="entry name" value="P-type_ATPase_Cu-like"/>
    <property type="match status" value="1"/>
</dbReference>
<keyword evidence="11 18" id="KW-1133">Transmembrane helix</keyword>
<feature type="transmembrane region" description="Helical" evidence="18">
    <location>
        <begin position="180"/>
        <end position="199"/>
    </location>
</feature>
<dbReference type="GO" id="GO:0043682">
    <property type="term" value="F:P-type divalent copper transporter activity"/>
    <property type="evidence" value="ECO:0007669"/>
    <property type="project" value="UniProtKB-EC"/>
</dbReference>
<keyword evidence="9 18" id="KW-0067">ATP-binding</keyword>
<dbReference type="PROSITE" id="PS50846">
    <property type="entry name" value="HMA_2"/>
    <property type="match status" value="1"/>
</dbReference>
<sequence>MSTEKINLNISGMTCVNCSNGIEKFLNKQKGIINTKVSFAAHEGLFEIDKQLYSKDKLIQNIEKLGYKVEEDIKHLEEQEKKTFAKIKKLFFISMTLAITIFIFAFSNLLDISIKTYAIFILASIVQFYCGARFYNLAFKAIINKNYDMNVLVALGTSAAYFYSSTVLFFPFLFPENLRFMYFDGAAVIITFMLLGRYLEENSKQKAGDFLKKLISLAPQNANLVKEDNSIEIIQANLLKIGNKVLVKTGEKIPADGVIIDGNADIDTSMITGESLPLFKKTNDEVLSGTLNTNGVITIKVLKESSDTTLSKIITLLKSAQSKQIPISRFADKIANIFVPTVIIISILTFLVWGIVIGDFQNAIIASISVLIISCPCALGLATPIAIVSSVSRGAKEGILIKNPEILEQIKDIKYAVFDKTGTLTKGNIKVTKTDIEKKYFKTIGYIENLSEHPISKAIVSFVENQKITCNEQIDKVEIIPGHGIKAIFEEQEFILGNKKLLEDNNITILAEHLDFYEKELEKSNGLILVSIGKKTIGSFSLEDEIKEDAKEVIENLKKMNITPILLTGDNKITASKVAQELNIEKVYAQVIPTEKYDVIKELQKESKVMFIGDGINDAPSIKQADIGITLNSGSDISKDAGDIVLINNELKSVIKSINLSVESMRIVKQNLFWAFAYNILGIPLAAGVLFPFFGVMLSPMYAGIAMSFSSVTVVLNSLRLKVKRL</sequence>
<dbReference type="NCBIfam" id="TIGR01525">
    <property type="entry name" value="ATPase-IB_hvy"/>
    <property type="match status" value="1"/>
</dbReference>
<evidence type="ECO:0000256" key="17">
    <source>
        <dbReference type="ARBA" id="ARBA00047424"/>
    </source>
</evidence>
<dbReference type="SUPFAM" id="SSF81665">
    <property type="entry name" value="Calcium ATPase, transmembrane domain M"/>
    <property type="match status" value="1"/>
</dbReference>
<dbReference type="OrthoDB" id="2490525at2"/>
<keyword evidence="12" id="KW-0406">Ion transport</keyword>
<feature type="transmembrane region" description="Helical" evidence="18">
    <location>
        <begin position="672"/>
        <end position="695"/>
    </location>
</feature>
<dbReference type="InterPro" id="IPR023298">
    <property type="entry name" value="ATPase_P-typ_TM_dom_sf"/>
</dbReference>
<dbReference type="PRINTS" id="PR00119">
    <property type="entry name" value="CATATPASE"/>
</dbReference>